<name>A0A6P8YYF6_THRPL</name>
<evidence type="ECO:0000313" key="1">
    <source>
        <dbReference type="Proteomes" id="UP000515158"/>
    </source>
</evidence>
<dbReference type="Proteomes" id="UP000515158">
    <property type="component" value="Unplaced"/>
</dbReference>
<proteinExistence type="predicted"/>
<organism evidence="2">
    <name type="scientific">Thrips palmi</name>
    <name type="common">Melon thrips</name>
    <dbReference type="NCBI Taxonomy" id="161013"/>
    <lineage>
        <taxon>Eukaryota</taxon>
        <taxon>Metazoa</taxon>
        <taxon>Ecdysozoa</taxon>
        <taxon>Arthropoda</taxon>
        <taxon>Hexapoda</taxon>
        <taxon>Insecta</taxon>
        <taxon>Pterygota</taxon>
        <taxon>Neoptera</taxon>
        <taxon>Paraneoptera</taxon>
        <taxon>Thysanoptera</taxon>
        <taxon>Terebrantia</taxon>
        <taxon>Thripoidea</taxon>
        <taxon>Thripidae</taxon>
        <taxon>Thrips</taxon>
    </lineage>
</organism>
<evidence type="ECO:0000313" key="2">
    <source>
        <dbReference type="RefSeq" id="XP_034242291.1"/>
    </source>
</evidence>
<protein>
    <submittedName>
        <fullName evidence="2">Uncharacterized protein LOC117645864 isoform X1</fullName>
    </submittedName>
</protein>
<dbReference type="KEGG" id="tpal:117645864"/>
<dbReference type="RefSeq" id="XP_034242291.1">
    <property type="nucleotide sequence ID" value="XM_034386400.1"/>
</dbReference>
<gene>
    <name evidence="2" type="primary">LOC117645864</name>
</gene>
<reference evidence="2" key="1">
    <citation type="submission" date="2025-08" db="UniProtKB">
        <authorList>
            <consortium name="RefSeq"/>
        </authorList>
    </citation>
    <scope>IDENTIFICATION</scope>
    <source>
        <tissue evidence="2">Total insect</tissue>
    </source>
</reference>
<dbReference type="GeneID" id="117645864"/>
<keyword evidence="1" id="KW-1185">Reference proteome</keyword>
<sequence length="237" mass="26449">MATAGHLDTLVVDADTLTSSQLESIIHSRASVRRLLLRTSHCEPHMDPPWALRLLRRVAPYLEELSLVPATRSMLAELHAMPRYRKPGLRRLEAEFFAMAKDEEPVMEIAAPSEPGTGIAWLRAFDLPQNVTELLLRAYGHSLKEVMLSAGASKDADGEEWPVTVATETLVPMMARCGLRVLRRWVRPAHRCAYPDHCRAQRKALQAVLPASCLVLCGGLDCDRRGAHSGEDFDFNF</sequence>
<dbReference type="AlphaFoldDB" id="A0A6P8YYF6"/>
<dbReference type="InParanoid" id="A0A6P8YYF6"/>
<accession>A0A6P8YYF6</accession>